<evidence type="ECO:0000313" key="2">
    <source>
        <dbReference type="Proteomes" id="UP001056460"/>
    </source>
</evidence>
<sequence>MLIGPPSILRRLVWLLLTGDFRSPLRHIPDGQPFRLIRTGPRFDVQAIPTQVDPIKKKFFPPKTRVRVRGDSGFHRGARGTVSYHAPDDRVWVLRDGAGSDVFFYPYELEELEECPSEST</sequence>
<name>A0A9E7E278_9CAUD</name>
<organism evidence="1 2">
    <name type="scientific">Xanthomonas phage Mallos</name>
    <dbReference type="NCBI Taxonomy" id="2939131"/>
    <lineage>
        <taxon>Viruses</taxon>
        <taxon>Duplodnaviria</taxon>
        <taxon>Heunggongvirae</taxon>
        <taxon>Uroviricota</taxon>
        <taxon>Caudoviricetes</taxon>
        <taxon>Mesyanzhinovviridae</taxon>
        <taxon>Bradleyvirinae</taxon>
        <taxon>Mallosvirus</taxon>
        <taxon>Mallosvirus mallos</taxon>
    </lineage>
</organism>
<dbReference type="Proteomes" id="UP001056460">
    <property type="component" value="Segment"/>
</dbReference>
<accession>A0A9E7E278</accession>
<proteinExistence type="predicted"/>
<evidence type="ECO:0000313" key="1">
    <source>
        <dbReference type="EMBL" id="URA07179.1"/>
    </source>
</evidence>
<reference evidence="1" key="1">
    <citation type="journal article" date="2022" name="Viruses">
        <title>Isolation of novel Xanthomonas phages for the plant pathogens X. translucens and X. campestris.</title>
        <authorList>
            <person name="Erdrich S.H."/>
            <person name="Sharma V."/>
            <person name="Schurr U."/>
            <person name="Arsova B."/>
            <person name="Frunzke J."/>
        </authorList>
    </citation>
    <scope>NUCLEOTIDE SEQUENCE</scope>
</reference>
<keyword evidence="2" id="KW-1185">Reference proteome</keyword>
<gene>
    <name evidence="1" type="ORF">Mallos_BL60071</name>
</gene>
<protein>
    <submittedName>
        <fullName evidence="1">Uncharacterized protein</fullName>
    </submittedName>
</protein>
<dbReference type="EMBL" id="ON189047">
    <property type="protein sequence ID" value="URA07179.1"/>
    <property type="molecule type" value="Genomic_DNA"/>
</dbReference>